<organism evidence="1 2">
    <name type="scientific">Paraburkholderia rhynchosiae</name>
    <dbReference type="NCBI Taxonomy" id="487049"/>
    <lineage>
        <taxon>Bacteria</taxon>
        <taxon>Pseudomonadati</taxon>
        <taxon>Pseudomonadota</taxon>
        <taxon>Betaproteobacteria</taxon>
        <taxon>Burkholderiales</taxon>
        <taxon>Burkholderiaceae</taxon>
        <taxon>Paraburkholderia</taxon>
    </lineage>
</organism>
<comment type="caution">
    <text evidence="1">The sequence shown here is derived from an EMBL/GenBank/DDBJ whole genome shotgun (WGS) entry which is preliminary data.</text>
</comment>
<protein>
    <submittedName>
        <fullName evidence="1">Cytochrome P450</fullName>
    </submittedName>
</protein>
<dbReference type="Proteomes" id="UP001629235">
    <property type="component" value="Unassembled WGS sequence"/>
</dbReference>
<evidence type="ECO:0000313" key="2">
    <source>
        <dbReference type="Proteomes" id="UP001629235"/>
    </source>
</evidence>
<evidence type="ECO:0000313" key="1">
    <source>
        <dbReference type="EMBL" id="MFM0105199.1"/>
    </source>
</evidence>
<name>A0ACC7NDN5_9BURK</name>
<reference evidence="1 2" key="1">
    <citation type="journal article" date="2024" name="Chem. Sci.">
        <title>Discovery of megapolipeptins by genome mining of a Burkholderiales bacteria collection.</title>
        <authorList>
            <person name="Paulo B.S."/>
            <person name="Recchia M.J.J."/>
            <person name="Lee S."/>
            <person name="Fergusson C.H."/>
            <person name="Romanowski S.B."/>
            <person name="Hernandez A."/>
            <person name="Krull N."/>
            <person name="Liu D.Y."/>
            <person name="Cavanagh H."/>
            <person name="Bos A."/>
            <person name="Gray C.A."/>
            <person name="Murphy B.T."/>
            <person name="Linington R.G."/>
            <person name="Eustaquio A.S."/>
        </authorList>
    </citation>
    <scope>NUCLEOTIDE SEQUENCE [LARGE SCALE GENOMIC DNA]</scope>
    <source>
        <strain evidence="1 2">RL18-126-BIB-B</strain>
    </source>
</reference>
<accession>A0ACC7NDN5</accession>
<sequence>MKFTDLSSAEFYQDPYPLYQRIRDDGRLVPIAANTFITGHHDIIEALLLDRKMGRRYLDSIRVRYGEEGIHEPVFQTMSRMFLMMNPPEHTRLRALLMKAFNARQIDLLREVTQAVADELIDALPADRPFDLVSSFTVPMPVRIICRLMDVRIDDASMLGADVGELMQSLEAAPLSADRLASANAAARKLEAYFKDVVAARRRKPGTDLISTLLSVNDDGDTFSEDEIISNVILLFFAGHETTSNMIGNALISLHRHPDQLDKLRAHPELLPRAVSECMRHDSSVQFVARTALEETEVDGVTLPKGTTVFMLLGAANRDPARFENPDKLDIERSESTNRSIMFGGGIHYCLGARLATLELETALGTLLTRLPNLRLTNIDDLQWHPRNTLRGVTSLIATR</sequence>
<dbReference type="EMBL" id="JAQQDW010000032">
    <property type="protein sequence ID" value="MFM0105199.1"/>
    <property type="molecule type" value="Genomic_DNA"/>
</dbReference>
<keyword evidence="2" id="KW-1185">Reference proteome</keyword>
<gene>
    <name evidence="1" type="ORF">PQR01_17330</name>
</gene>
<proteinExistence type="predicted"/>